<evidence type="ECO:0000256" key="1">
    <source>
        <dbReference type="SAM" id="MobiDB-lite"/>
    </source>
</evidence>
<dbReference type="PANTHER" id="PTHR23088">
    <property type="entry name" value="NITRILASE-RELATED"/>
    <property type="match status" value="1"/>
</dbReference>
<evidence type="ECO:0000313" key="3">
    <source>
        <dbReference type="EMBL" id="CAI4215420.1"/>
    </source>
</evidence>
<feature type="region of interest" description="Disordered" evidence="1">
    <location>
        <begin position="152"/>
        <end position="179"/>
    </location>
</feature>
<feature type="compositionally biased region" description="Low complexity" evidence="1">
    <location>
        <begin position="154"/>
        <end position="165"/>
    </location>
</feature>
<comment type="caution">
    <text evidence="3">The sequence shown here is derived from an EMBL/GenBank/DDBJ whole genome shotgun (WGS) entry which is preliminary data.</text>
</comment>
<dbReference type="Gene3D" id="3.60.110.10">
    <property type="entry name" value="Carbon-nitrogen hydrolase"/>
    <property type="match status" value="2"/>
</dbReference>
<dbReference type="SUPFAM" id="SSF56317">
    <property type="entry name" value="Carbon-nitrogen hydrolase"/>
    <property type="match status" value="1"/>
</dbReference>
<dbReference type="InterPro" id="IPR003010">
    <property type="entry name" value="C-N_Hydrolase"/>
</dbReference>
<accession>A0A9P1H2H8</accession>
<protein>
    <recommendedName>
        <fullName evidence="2">CN hydrolase domain-containing protein</fullName>
    </recommendedName>
</protein>
<dbReference type="EMBL" id="CALLCH030000012">
    <property type="protein sequence ID" value="CAI4215420.1"/>
    <property type="molecule type" value="Genomic_DNA"/>
</dbReference>
<proteinExistence type="predicted"/>
<dbReference type="PROSITE" id="PS50263">
    <property type="entry name" value="CN_HYDROLASE"/>
    <property type="match status" value="1"/>
</dbReference>
<dbReference type="GO" id="GO:0006541">
    <property type="term" value="P:glutamine metabolic process"/>
    <property type="evidence" value="ECO:0007669"/>
    <property type="project" value="TreeGrafter"/>
</dbReference>
<dbReference type="OrthoDB" id="10250282at2759"/>
<keyword evidence="4" id="KW-1185">Reference proteome</keyword>
<evidence type="ECO:0000313" key="4">
    <source>
        <dbReference type="Proteomes" id="UP000838763"/>
    </source>
</evidence>
<gene>
    <name evidence="3" type="ORF">PPNO1_LOCUS5130</name>
</gene>
<sequence>MSTSAPPPSPVLRQPLKLACVQLASGADKAANLARARTKVLEAAAAGARLVVLPECFNSPTAATSSPLRRASPPFPAPADTAPSFHALRAMAADARVYLVGGSIPELEPATGRYYNTSLVFGPAGDLLATHRKVHLFDINIPGHIVFRESDVLSPATPSPSSTSPTRHDRRPPRLLRPRLPGAFNLTTGPLHWRLLAQARALDNQFYVAMCSPARDMSASYHAWGHTLVVDPQAKVLAEAEDAEDIIYSDLDGGVIDETRRNIPVYTQRRFDVYPDVSNAAVN</sequence>
<feature type="compositionally biased region" description="Basic residues" evidence="1">
    <location>
        <begin position="168"/>
        <end position="177"/>
    </location>
</feature>
<dbReference type="GO" id="GO:0050152">
    <property type="term" value="F:omega-amidase activity"/>
    <property type="evidence" value="ECO:0007669"/>
    <property type="project" value="TreeGrafter"/>
</dbReference>
<evidence type="ECO:0000259" key="2">
    <source>
        <dbReference type="PROSITE" id="PS50263"/>
    </source>
</evidence>
<dbReference type="GO" id="GO:0006107">
    <property type="term" value="P:oxaloacetate metabolic process"/>
    <property type="evidence" value="ECO:0007669"/>
    <property type="project" value="TreeGrafter"/>
</dbReference>
<feature type="domain" description="CN hydrolase" evidence="2">
    <location>
        <begin position="16"/>
        <end position="253"/>
    </location>
</feature>
<dbReference type="Proteomes" id="UP000838763">
    <property type="component" value="Unassembled WGS sequence"/>
</dbReference>
<organism evidence="3 4">
    <name type="scientific">Parascedosporium putredinis</name>
    <dbReference type="NCBI Taxonomy" id="1442378"/>
    <lineage>
        <taxon>Eukaryota</taxon>
        <taxon>Fungi</taxon>
        <taxon>Dikarya</taxon>
        <taxon>Ascomycota</taxon>
        <taxon>Pezizomycotina</taxon>
        <taxon>Sordariomycetes</taxon>
        <taxon>Hypocreomycetidae</taxon>
        <taxon>Microascales</taxon>
        <taxon>Microascaceae</taxon>
        <taxon>Parascedosporium</taxon>
    </lineage>
</organism>
<reference evidence="3" key="1">
    <citation type="submission" date="2022-11" db="EMBL/GenBank/DDBJ databases">
        <authorList>
            <person name="Scott C."/>
            <person name="Bruce N."/>
        </authorList>
    </citation>
    <scope>NUCLEOTIDE SEQUENCE</scope>
</reference>
<dbReference type="Pfam" id="PF00795">
    <property type="entry name" value="CN_hydrolase"/>
    <property type="match status" value="1"/>
</dbReference>
<dbReference type="GO" id="GO:0005739">
    <property type="term" value="C:mitochondrion"/>
    <property type="evidence" value="ECO:0007669"/>
    <property type="project" value="TreeGrafter"/>
</dbReference>
<dbReference type="PANTHER" id="PTHR23088:SF30">
    <property type="entry name" value="OMEGA-AMIDASE NIT2"/>
    <property type="match status" value="1"/>
</dbReference>
<name>A0A9P1H2H8_9PEZI</name>
<dbReference type="InterPro" id="IPR036526">
    <property type="entry name" value="C-N_Hydrolase_sf"/>
</dbReference>
<dbReference type="AlphaFoldDB" id="A0A9P1H2H8"/>
<dbReference type="GO" id="GO:0006528">
    <property type="term" value="P:asparagine metabolic process"/>
    <property type="evidence" value="ECO:0007669"/>
    <property type="project" value="TreeGrafter"/>
</dbReference>